<dbReference type="Gene3D" id="3.40.50.300">
    <property type="entry name" value="P-loop containing nucleotide triphosphate hydrolases"/>
    <property type="match status" value="1"/>
</dbReference>
<dbReference type="Pfam" id="PF00400">
    <property type="entry name" value="WD40"/>
    <property type="match status" value="13"/>
</dbReference>
<dbReference type="PROSITE" id="PS00678">
    <property type="entry name" value="WD_REPEATS_1"/>
    <property type="match status" value="8"/>
</dbReference>
<evidence type="ECO:0000313" key="6">
    <source>
        <dbReference type="Proteomes" id="UP000757232"/>
    </source>
</evidence>
<dbReference type="PANTHER" id="PTHR22847:SF637">
    <property type="entry name" value="WD REPEAT DOMAIN 5B"/>
    <property type="match status" value="1"/>
</dbReference>
<accession>A0A9Q5NA78</accession>
<dbReference type="OrthoDB" id="163438at2759"/>
<feature type="repeat" description="WD" evidence="3">
    <location>
        <begin position="1160"/>
        <end position="1201"/>
    </location>
</feature>
<dbReference type="CDD" id="cd00200">
    <property type="entry name" value="WD40"/>
    <property type="match status" value="2"/>
</dbReference>
<evidence type="ECO:0000313" key="5">
    <source>
        <dbReference type="EMBL" id="OCB89446.1"/>
    </source>
</evidence>
<feature type="repeat" description="WD" evidence="3">
    <location>
        <begin position="1372"/>
        <end position="1408"/>
    </location>
</feature>
<dbReference type="PROSITE" id="PS50837">
    <property type="entry name" value="NACHT"/>
    <property type="match status" value="1"/>
</dbReference>
<dbReference type="InterPro" id="IPR001680">
    <property type="entry name" value="WD40_rpt"/>
</dbReference>
<protein>
    <submittedName>
        <fullName evidence="5">WD40 repeat-like protein</fullName>
    </submittedName>
</protein>
<dbReference type="Gene3D" id="2.130.10.10">
    <property type="entry name" value="YVTN repeat-like/Quinoprotein amine dehydrogenase"/>
    <property type="match status" value="6"/>
</dbReference>
<dbReference type="SMART" id="SM00320">
    <property type="entry name" value="WD40"/>
    <property type="match status" value="13"/>
</dbReference>
<keyword evidence="2" id="KW-0677">Repeat</keyword>
<dbReference type="InterPro" id="IPR020472">
    <property type="entry name" value="WD40_PAC1"/>
</dbReference>
<feature type="repeat" description="WD" evidence="3">
    <location>
        <begin position="1414"/>
        <end position="1448"/>
    </location>
</feature>
<dbReference type="InterPro" id="IPR056884">
    <property type="entry name" value="NPHP3-like_N"/>
</dbReference>
<feature type="repeat" description="WD" evidence="3">
    <location>
        <begin position="1117"/>
        <end position="1158"/>
    </location>
</feature>
<gene>
    <name evidence="5" type="ORF">A7U60_g3424</name>
</gene>
<dbReference type="SUPFAM" id="SSF50978">
    <property type="entry name" value="WD40 repeat-like"/>
    <property type="match status" value="2"/>
</dbReference>
<evidence type="ECO:0000256" key="3">
    <source>
        <dbReference type="PROSITE-ProRule" id="PRU00221"/>
    </source>
</evidence>
<dbReference type="PROSITE" id="PS50294">
    <property type="entry name" value="WD_REPEATS_REGION"/>
    <property type="match status" value="11"/>
</dbReference>
<feature type="repeat" description="WD" evidence="3">
    <location>
        <begin position="1329"/>
        <end position="1370"/>
    </location>
</feature>
<dbReference type="Pfam" id="PF24883">
    <property type="entry name" value="NPHP3_N"/>
    <property type="match status" value="1"/>
</dbReference>
<dbReference type="InterPro" id="IPR007111">
    <property type="entry name" value="NACHT_NTPase"/>
</dbReference>
<dbReference type="PRINTS" id="PR00320">
    <property type="entry name" value="GPROTEINBRPT"/>
</dbReference>
<evidence type="ECO:0000259" key="4">
    <source>
        <dbReference type="PROSITE" id="PS50837"/>
    </source>
</evidence>
<feature type="repeat" description="WD" evidence="3">
    <location>
        <begin position="1033"/>
        <end position="1074"/>
    </location>
</feature>
<feature type="repeat" description="WD" evidence="3">
    <location>
        <begin position="1210"/>
        <end position="1241"/>
    </location>
</feature>
<proteinExistence type="predicted"/>
<evidence type="ECO:0000256" key="1">
    <source>
        <dbReference type="ARBA" id="ARBA00022574"/>
    </source>
</evidence>
<sequence length="1538" mass="170662">MVSRLPPSRSYSAYITRRRIEAARHSSLLTLMASHYCLQVIRIESEAWFFYTNDTDDQEIANSNGSAIFQVKIKHKSAFLSDPCVGAVDIELVDLLRRSINGEGTFALALPHYVSLTLIGSFAAFVLSLAGHKETATSSPLIVSHLEVNDAMAAAQNSIKGASEDIRRSEIQRLEGISDVTQVVWAERPIQSCWGSAIKRVENVFRTDQKVINLVQMMIDAFAFASDVQTFQERAASLHESINGLLKQTIECCLFVRQYVHRSFFNEFERALASFKQQIDSGLVLHTAFVSMRTSQRRDDISLLQRLSPTPMDGFHRPECLPGTRTKIRTQIIDWMFSETKQNVFWLYGVAGSGKSTVSTTIANHFREMSRFGAFLFFERGKSEPSSVLRTIAYKLALFDSSIGTSILSQLEHDKDIATASPLHQFRKLLLQPLLGLESPPLQPVMIVLDALDECGTAEGRRSLMELFLEEFPKLPNAFRFLVTSRQEADIDRAFSSRPDTVHAESFDYTSRSSRNDVSLYLRIEMRKVVEEQVEIPEDWRWDENMELLGTAAGGLFIWASTAVRMVKDSDNPFYRLDRFVSDSRSLSGFGLDELYATVLECSGINWADARSRDRFEKVFALILLSKFPLSSKTIDGILGFSSLEPSLLILSKLRSLITYSPGGPVSLLHASFSDYLTSRERSSKPWYIDIDEAKHLIIDRCFIVMGGLLRFNICDLESSFVYSDYVPGFEDRVKTRIPSHLVYTCCLWIPHLLDVPFSPELGDKLSDFARRHLLIWFEVLSLVKAFGCVASCTLSTAASWSKPHDADVAYFLQDASKLATIFTLPITQNASHIYVSAIPLLAGYSQVAAHYLKCMASAVLDGHCGSANCRLLSEWKPCRLSISQLGARKGTWINMRWQIWRTELLEYGISKAVCFSPDGNHVVSESWWDRSLRVWDARDGNLILGPLAEHTKEVALVSWSPDGTKIASGSFDKTIIPWDATDGVIHKVLTGHIYQVTSVAFSPDSLRLASGSWDKTIRIWNVKSGNLAFGPFEGQSIAVECVAFSPDGEHVVSSSVDGTIKIWEVESGSVISTFELHTGFVISVAYSPCGTRIVSGSRNNMVIVWDAESGDIVGSFEGHTNSIQSVAYSPDEKYIASSSVDGTVRIWDATTTTVDSIPSPKHTGSVWSVAFSPGGSRIASASEDCSIIVWDAQTGDVRLGPLFDHTHWVAFSQDGSRLLSGSQNRSIMIWDVETGESVSVFLKGCMDTVTCVVVSPDGASVVFGFSDGTVRVWGTADGELVAGPLHNQSGSIHTVAFLPNGKRLASVSVERTIIIWDTETWEALSGPFIGNCDYVCSVCFSPDGSQIASGFSDGTIMIWDTENGREVAGPFQGRESFARPILFSRDGAYIISGSLSNTIQVWNVQSGLIVCHFDGHMGIVYSLALSPDGQRLVSGSGDNTIRMWDLSDVLREEAGDLELISSPSSCSGDLEDWVLENDGWILGGQDRSNLLLWIPPDLRMTLWRPRNTAIFSYDFYTRLDFTDATLGERWAEYFTSQ</sequence>
<feature type="repeat" description="WD" evidence="3">
    <location>
        <begin position="1243"/>
        <end position="1284"/>
    </location>
</feature>
<keyword evidence="6" id="KW-1185">Reference proteome</keyword>
<dbReference type="GO" id="GO:1990234">
    <property type="term" value="C:transferase complex"/>
    <property type="evidence" value="ECO:0007669"/>
    <property type="project" value="UniProtKB-ARBA"/>
</dbReference>
<dbReference type="InterPro" id="IPR027417">
    <property type="entry name" value="P-loop_NTPase"/>
</dbReference>
<feature type="repeat" description="WD" evidence="3">
    <location>
        <begin position="990"/>
        <end position="1031"/>
    </location>
</feature>
<dbReference type="InterPro" id="IPR015943">
    <property type="entry name" value="WD40/YVTN_repeat-like_dom_sf"/>
</dbReference>
<name>A0A9Q5NA78_SANBA</name>
<feature type="domain" description="NACHT" evidence="4">
    <location>
        <begin position="343"/>
        <end position="492"/>
    </location>
</feature>
<dbReference type="InterPro" id="IPR036322">
    <property type="entry name" value="WD40_repeat_dom_sf"/>
</dbReference>
<feature type="repeat" description="WD" evidence="3">
    <location>
        <begin position="948"/>
        <end position="980"/>
    </location>
</feature>
<feature type="repeat" description="WD" evidence="3">
    <location>
        <begin position="1286"/>
        <end position="1327"/>
    </location>
</feature>
<dbReference type="InterPro" id="IPR019775">
    <property type="entry name" value="WD40_repeat_CS"/>
</dbReference>
<feature type="repeat" description="WD" evidence="3">
    <location>
        <begin position="1075"/>
        <end position="1116"/>
    </location>
</feature>
<keyword evidence="1 3" id="KW-0853">WD repeat</keyword>
<comment type="caution">
    <text evidence="5">The sequence shown here is derived from an EMBL/GenBank/DDBJ whole genome shotgun (WGS) entry which is preliminary data.</text>
</comment>
<dbReference type="Proteomes" id="UP000757232">
    <property type="component" value="Unassembled WGS sequence"/>
</dbReference>
<organism evidence="5 6">
    <name type="scientific">Sanghuangporus baumii</name>
    <name type="common">Phellinus baumii</name>
    <dbReference type="NCBI Taxonomy" id="108892"/>
    <lineage>
        <taxon>Eukaryota</taxon>
        <taxon>Fungi</taxon>
        <taxon>Dikarya</taxon>
        <taxon>Basidiomycota</taxon>
        <taxon>Agaricomycotina</taxon>
        <taxon>Agaricomycetes</taxon>
        <taxon>Hymenochaetales</taxon>
        <taxon>Hymenochaetaceae</taxon>
        <taxon>Sanghuangporus</taxon>
    </lineage>
</organism>
<dbReference type="PANTHER" id="PTHR22847">
    <property type="entry name" value="WD40 REPEAT PROTEIN"/>
    <property type="match status" value="1"/>
</dbReference>
<dbReference type="EMBL" id="LNZH02000156">
    <property type="protein sequence ID" value="OCB89446.1"/>
    <property type="molecule type" value="Genomic_DNA"/>
</dbReference>
<reference evidence="5" key="1">
    <citation type="submission" date="2016-06" db="EMBL/GenBank/DDBJ databases">
        <title>Draft Genome sequence of the fungus Inonotus baumii.</title>
        <authorList>
            <person name="Zhu H."/>
            <person name="Lin W."/>
        </authorList>
    </citation>
    <scope>NUCLEOTIDE SEQUENCE</scope>
    <source>
        <strain evidence="5">821</strain>
    </source>
</reference>
<dbReference type="PROSITE" id="PS50082">
    <property type="entry name" value="WD_REPEATS_2"/>
    <property type="match status" value="12"/>
</dbReference>
<dbReference type="SUPFAM" id="SSF52540">
    <property type="entry name" value="P-loop containing nucleoside triphosphate hydrolases"/>
    <property type="match status" value="1"/>
</dbReference>
<evidence type="ECO:0000256" key="2">
    <source>
        <dbReference type="ARBA" id="ARBA00022737"/>
    </source>
</evidence>